<proteinExistence type="predicted"/>
<reference evidence="2 3" key="1">
    <citation type="journal article" date="2014" name="PLoS ONE">
        <title>De novo Genome Assembly of the Fungal Plant Pathogen Pyrenophora semeniperda.</title>
        <authorList>
            <person name="Soliai M.M."/>
            <person name="Meyer S.E."/>
            <person name="Udall J.A."/>
            <person name="Elzinga D.E."/>
            <person name="Hermansen R.A."/>
            <person name="Bodily P.M."/>
            <person name="Hart A.A."/>
            <person name="Coleman C.E."/>
        </authorList>
    </citation>
    <scope>NUCLEOTIDE SEQUENCE [LARGE SCALE GENOMIC DNA]</scope>
    <source>
        <strain evidence="2 3">CCB06</strain>
        <tissue evidence="2">Mycelium</tissue>
    </source>
</reference>
<keyword evidence="1" id="KW-1133">Transmembrane helix</keyword>
<dbReference type="EMBL" id="KE747814">
    <property type="protein sequence ID" value="RMZ68234.1"/>
    <property type="molecule type" value="Genomic_DNA"/>
</dbReference>
<dbReference type="OrthoDB" id="3686254at2759"/>
<sequence length="131" mass="15092">MASFASLPPEIRLEIYSYMAIPLTTPFITWHGLYLSNRTIRAEMDAECGKILRAYLVSKAAKMANRVQEVGRVVGARDCEQDELLLPGTFLQMQNLRIRLGTCKYMWRRGWPGFYATFMTHDDVRVAVRID</sequence>
<keyword evidence="3" id="KW-1185">Reference proteome</keyword>
<evidence type="ECO:0000256" key="1">
    <source>
        <dbReference type="SAM" id="Phobius"/>
    </source>
</evidence>
<name>A0A3M7M1F2_9PLEO</name>
<keyword evidence="1" id="KW-0812">Transmembrane</keyword>
<evidence type="ECO:0000313" key="2">
    <source>
        <dbReference type="EMBL" id="RMZ68234.1"/>
    </source>
</evidence>
<organism evidence="2 3">
    <name type="scientific">Pyrenophora seminiperda CCB06</name>
    <dbReference type="NCBI Taxonomy" id="1302712"/>
    <lineage>
        <taxon>Eukaryota</taxon>
        <taxon>Fungi</taxon>
        <taxon>Dikarya</taxon>
        <taxon>Ascomycota</taxon>
        <taxon>Pezizomycotina</taxon>
        <taxon>Dothideomycetes</taxon>
        <taxon>Pleosporomycetidae</taxon>
        <taxon>Pleosporales</taxon>
        <taxon>Pleosporineae</taxon>
        <taxon>Pleosporaceae</taxon>
        <taxon>Pyrenophora</taxon>
    </lineage>
</organism>
<gene>
    <name evidence="2" type="ORF">GMOD_00004447</name>
</gene>
<protein>
    <submittedName>
        <fullName evidence="2">Uncharacterized protein</fullName>
    </submittedName>
</protein>
<feature type="transmembrane region" description="Helical" evidence="1">
    <location>
        <begin position="15"/>
        <end position="35"/>
    </location>
</feature>
<evidence type="ECO:0000313" key="3">
    <source>
        <dbReference type="Proteomes" id="UP000265663"/>
    </source>
</evidence>
<dbReference type="Proteomes" id="UP000265663">
    <property type="component" value="Unassembled WGS sequence"/>
</dbReference>
<keyword evidence="1" id="KW-0472">Membrane</keyword>
<accession>A0A3M7M1F2</accession>
<dbReference type="AlphaFoldDB" id="A0A3M7M1F2"/>